<dbReference type="PRINTS" id="PR01764">
    <property type="entry name" value="MAPKPHPHTASE"/>
</dbReference>
<accession>A0A0N4UFS6</accession>
<dbReference type="PROSITE" id="PS50054">
    <property type="entry name" value="TYR_PHOSPHATASE_DUAL"/>
    <property type="match status" value="1"/>
</dbReference>
<dbReference type="InterPro" id="IPR029021">
    <property type="entry name" value="Prot-tyrosine_phosphatase-like"/>
</dbReference>
<dbReference type="PANTHER" id="PTHR10159">
    <property type="entry name" value="DUAL SPECIFICITY PROTEIN PHOSPHATASE"/>
    <property type="match status" value="1"/>
</dbReference>
<gene>
    <name evidence="8" type="ORF">DME_LOCUS1202</name>
</gene>
<dbReference type="SMART" id="SM00195">
    <property type="entry name" value="DSPc"/>
    <property type="match status" value="1"/>
</dbReference>
<dbReference type="OrthoDB" id="165342at2759"/>
<sequence length="496" mass="55745">MSPELNFGFRLELLDCYRLFFSMMIKSNGFNDFHIRFPELCESSNEMQKITEVPNYISQPCVAATYLTVNGPTKILPFLYLGSQQDAMNEKLLKVCGIEYIINLSVNCPQPDHFKDDEHFLRIPVNDSYQDKLLPYFEEAFKFLDKVSQNGSNVLLHCLAGISRSPTLAIAYIMRRNKWTSDQAYRYVKSKRPSISPNFNFMGQLLEYESQLREEFRLALSPSSSCEYSPSPLNQSTDTKNDEVTSCDQISKKIARPQNFWRNEQWQMSCKMNENGKRTLGICLLDRPRALDGLRSRKSVNENLPSPSTEFQKLSFTPSPIDDFAVSNPFFAIPQSIPGTSKLPGSPTLLSVENPTFQHLQSAKICSSNVRGNNPTCFFTRITHCIKKRACSSHSSKRSISPSSTSSSPLNSASLCCNISSSNHLSPMVETPTPPSDDFTDSPESGFVEDETATNCMRKVTNIMAGNENLMTSSESYRDADRDSVSSASSLEIVVK</sequence>
<feature type="domain" description="Tyrosine-protein phosphatase" evidence="6">
    <location>
        <begin position="71"/>
        <end position="214"/>
    </location>
</feature>
<feature type="region of interest" description="Disordered" evidence="5">
    <location>
        <begin position="426"/>
        <end position="447"/>
    </location>
</feature>
<dbReference type="CDD" id="cd14568">
    <property type="entry name" value="DSP_MKP_classIII"/>
    <property type="match status" value="1"/>
</dbReference>
<dbReference type="Proteomes" id="UP000274756">
    <property type="component" value="Unassembled WGS sequence"/>
</dbReference>
<dbReference type="PROSITE" id="PS50056">
    <property type="entry name" value="TYR_PHOSPHATASE_2"/>
    <property type="match status" value="1"/>
</dbReference>
<evidence type="ECO:0000256" key="4">
    <source>
        <dbReference type="ARBA" id="ARBA00022912"/>
    </source>
</evidence>
<dbReference type="InterPro" id="IPR020422">
    <property type="entry name" value="TYR_PHOSPHATASE_DUAL_dom"/>
</dbReference>
<feature type="region of interest" description="Disordered" evidence="5">
    <location>
        <begin position="473"/>
        <end position="496"/>
    </location>
</feature>
<feature type="compositionally biased region" description="Polar residues" evidence="5">
    <location>
        <begin position="233"/>
        <end position="243"/>
    </location>
</feature>
<dbReference type="Proteomes" id="UP000038040">
    <property type="component" value="Unplaced"/>
</dbReference>
<dbReference type="EMBL" id="UYYG01000015">
    <property type="protein sequence ID" value="VDN51229.1"/>
    <property type="molecule type" value="Genomic_DNA"/>
</dbReference>
<name>A0A0N4UFS6_DRAME</name>
<evidence type="ECO:0000256" key="1">
    <source>
        <dbReference type="ARBA" id="ARBA00008601"/>
    </source>
</evidence>
<dbReference type="GO" id="GO:0043409">
    <property type="term" value="P:negative regulation of MAPK cascade"/>
    <property type="evidence" value="ECO:0007669"/>
    <property type="project" value="TreeGrafter"/>
</dbReference>
<keyword evidence="10" id="KW-1185">Reference proteome</keyword>
<dbReference type="InterPro" id="IPR008343">
    <property type="entry name" value="MKP"/>
</dbReference>
<comment type="similarity">
    <text evidence="1">Belongs to the protein-tyrosine phosphatase family. Non-receptor class dual specificity subfamily.</text>
</comment>
<feature type="compositionally biased region" description="Low complexity" evidence="5">
    <location>
        <begin position="223"/>
        <end position="232"/>
    </location>
</feature>
<dbReference type="EC" id="3.1.3.48" evidence="2"/>
<dbReference type="PROSITE" id="PS00383">
    <property type="entry name" value="TYR_PHOSPHATASE_1"/>
    <property type="match status" value="1"/>
</dbReference>
<dbReference type="GO" id="GO:0005737">
    <property type="term" value="C:cytoplasm"/>
    <property type="evidence" value="ECO:0007669"/>
    <property type="project" value="TreeGrafter"/>
</dbReference>
<feature type="domain" description="Tyrosine specific protein phosphatases" evidence="7">
    <location>
        <begin position="135"/>
        <end position="195"/>
    </location>
</feature>
<evidence type="ECO:0000313" key="11">
    <source>
        <dbReference type="WBParaSite" id="DME_0000630501-mRNA-1"/>
    </source>
</evidence>
<evidence type="ECO:0000313" key="9">
    <source>
        <dbReference type="Proteomes" id="UP000038040"/>
    </source>
</evidence>
<reference evidence="11" key="1">
    <citation type="submission" date="2016-04" db="UniProtKB">
        <authorList>
            <consortium name="WormBaseParasite"/>
        </authorList>
    </citation>
    <scope>IDENTIFICATION</scope>
</reference>
<feature type="region of interest" description="Disordered" evidence="5">
    <location>
        <begin position="223"/>
        <end position="243"/>
    </location>
</feature>
<evidence type="ECO:0000256" key="5">
    <source>
        <dbReference type="SAM" id="MobiDB-lite"/>
    </source>
</evidence>
<evidence type="ECO:0000259" key="7">
    <source>
        <dbReference type="PROSITE" id="PS50056"/>
    </source>
</evidence>
<dbReference type="AlphaFoldDB" id="A0A0N4UFS6"/>
<keyword evidence="3" id="KW-0378">Hydrolase</keyword>
<dbReference type="GO" id="GO:0017017">
    <property type="term" value="F:MAP kinase tyrosine/serine/threonine phosphatase activity"/>
    <property type="evidence" value="ECO:0007669"/>
    <property type="project" value="InterPro"/>
</dbReference>
<dbReference type="GO" id="GO:0008330">
    <property type="term" value="F:protein tyrosine/threonine phosphatase activity"/>
    <property type="evidence" value="ECO:0007669"/>
    <property type="project" value="TreeGrafter"/>
</dbReference>
<keyword evidence="4" id="KW-0904">Protein phosphatase</keyword>
<dbReference type="GO" id="GO:0033550">
    <property type="term" value="F:MAP kinase tyrosine phosphatase activity"/>
    <property type="evidence" value="ECO:0007669"/>
    <property type="project" value="TreeGrafter"/>
</dbReference>
<dbReference type="SUPFAM" id="SSF52799">
    <property type="entry name" value="(Phosphotyrosine protein) phosphatases II"/>
    <property type="match status" value="1"/>
</dbReference>
<dbReference type="PANTHER" id="PTHR10159:SF533">
    <property type="entry name" value="TYROSINE-PROTEIN PHOSPHATASE VHP-1"/>
    <property type="match status" value="1"/>
</dbReference>
<evidence type="ECO:0000256" key="2">
    <source>
        <dbReference type="ARBA" id="ARBA00013064"/>
    </source>
</evidence>
<dbReference type="InterPro" id="IPR000387">
    <property type="entry name" value="Tyr_Pase_dom"/>
</dbReference>
<evidence type="ECO:0000256" key="3">
    <source>
        <dbReference type="ARBA" id="ARBA00022801"/>
    </source>
</evidence>
<evidence type="ECO:0000259" key="6">
    <source>
        <dbReference type="PROSITE" id="PS50054"/>
    </source>
</evidence>
<reference evidence="8 10" key="2">
    <citation type="submission" date="2018-11" db="EMBL/GenBank/DDBJ databases">
        <authorList>
            <consortium name="Pathogen Informatics"/>
        </authorList>
    </citation>
    <scope>NUCLEOTIDE SEQUENCE [LARGE SCALE GENOMIC DNA]</scope>
</reference>
<dbReference type="InterPro" id="IPR000340">
    <property type="entry name" value="Dual-sp_phosphatase_cat-dom"/>
</dbReference>
<dbReference type="InterPro" id="IPR016130">
    <property type="entry name" value="Tyr_Pase_AS"/>
</dbReference>
<protein>
    <recommendedName>
        <fullName evidence="2">protein-tyrosine-phosphatase</fullName>
        <ecNumber evidence="2">3.1.3.48</ecNumber>
    </recommendedName>
</protein>
<dbReference type="STRING" id="318479.A0A0N4UFS6"/>
<evidence type="ECO:0000313" key="10">
    <source>
        <dbReference type="Proteomes" id="UP000274756"/>
    </source>
</evidence>
<dbReference type="Pfam" id="PF00782">
    <property type="entry name" value="DSPc"/>
    <property type="match status" value="1"/>
</dbReference>
<proteinExistence type="inferred from homology"/>
<evidence type="ECO:0000313" key="8">
    <source>
        <dbReference type="EMBL" id="VDN51229.1"/>
    </source>
</evidence>
<dbReference type="WBParaSite" id="DME_0000630501-mRNA-1">
    <property type="protein sequence ID" value="DME_0000630501-mRNA-1"/>
    <property type="gene ID" value="DME_0000630501"/>
</dbReference>
<dbReference type="Gene3D" id="3.90.190.10">
    <property type="entry name" value="Protein tyrosine phosphatase superfamily"/>
    <property type="match status" value="1"/>
</dbReference>
<organism evidence="9 11">
    <name type="scientific">Dracunculus medinensis</name>
    <name type="common">Guinea worm</name>
    <dbReference type="NCBI Taxonomy" id="318479"/>
    <lineage>
        <taxon>Eukaryota</taxon>
        <taxon>Metazoa</taxon>
        <taxon>Ecdysozoa</taxon>
        <taxon>Nematoda</taxon>
        <taxon>Chromadorea</taxon>
        <taxon>Rhabditida</taxon>
        <taxon>Spirurina</taxon>
        <taxon>Dracunculoidea</taxon>
        <taxon>Dracunculidae</taxon>
        <taxon>Dracunculus</taxon>
    </lineage>
</organism>